<protein>
    <submittedName>
        <fullName evidence="1">Uncharacterized protein</fullName>
    </submittedName>
</protein>
<evidence type="ECO:0000313" key="1">
    <source>
        <dbReference type="EMBL" id="GFQ88961.1"/>
    </source>
</evidence>
<organism evidence="1 2">
    <name type="scientific">Trichonephila clavata</name>
    <name type="common">Joro spider</name>
    <name type="synonym">Nephila clavata</name>
    <dbReference type="NCBI Taxonomy" id="2740835"/>
    <lineage>
        <taxon>Eukaryota</taxon>
        <taxon>Metazoa</taxon>
        <taxon>Ecdysozoa</taxon>
        <taxon>Arthropoda</taxon>
        <taxon>Chelicerata</taxon>
        <taxon>Arachnida</taxon>
        <taxon>Araneae</taxon>
        <taxon>Araneomorphae</taxon>
        <taxon>Entelegynae</taxon>
        <taxon>Araneoidea</taxon>
        <taxon>Nephilidae</taxon>
        <taxon>Trichonephila</taxon>
    </lineage>
</organism>
<dbReference type="Proteomes" id="UP000887116">
    <property type="component" value="Unassembled WGS sequence"/>
</dbReference>
<dbReference type="EMBL" id="BMAO01003594">
    <property type="protein sequence ID" value="GFQ88961.1"/>
    <property type="molecule type" value="Genomic_DNA"/>
</dbReference>
<sequence>MTSAVIDFEGFQLSSELFIVKELADVRSTTTVFAGGGPPPPAPPTSLWDSNHPILLISYLSQNSALIHG</sequence>
<evidence type="ECO:0000313" key="2">
    <source>
        <dbReference type="Proteomes" id="UP000887116"/>
    </source>
</evidence>
<comment type="caution">
    <text evidence="1">The sequence shown here is derived from an EMBL/GenBank/DDBJ whole genome shotgun (WGS) entry which is preliminary data.</text>
</comment>
<gene>
    <name evidence="1" type="ORF">TNCT_409361</name>
</gene>
<keyword evidence="2" id="KW-1185">Reference proteome</keyword>
<dbReference type="AlphaFoldDB" id="A0A8X6FUA6"/>
<reference evidence="1" key="1">
    <citation type="submission" date="2020-07" db="EMBL/GenBank/DDBJ databases">
        <title>Multicomponent nature underlies the extraordinary mechanical properties of spider dragline silk.</title>
        <authorList>
            <person name="Kono N."/>
            <person name="Nakamura H."/>
            <person name="Mori M."/>
            <person name="Yoshida Y."/>
            <person name="Ohtoshi R."/>
            <person name="Malay A.D."/>
            <person name="Moran D.A.P."/>
            <person name="Tomita M."/>
            <person name="Numata K."/>
            <person name="Arakawa K."/>
        </authorList>
    </citation>
    <scope>NUCLEOTIDE SEQUENCE</scope>
</reference>
<accession>A0A8X6FUA6</accession>
<name>A0A8X6FUA6_TRICU</name>
<proteinExistence type="predicted"/>